<evidence type="ECO:0000256" key="1">
    <source>
        <dbReference type="ARBA" id="ARBA00000085"/>
    </source>
</evidence>
<keyword evidence="6" id="KW-0812">Transmembrane</keyword>
<evidence type="ECO:0000256" key="4">
    <source>
        <dbReference type="ARBA" id="ARBA00022679"/>
    </source>
</evidence>
<keyword evidence="10" id="KW-1185">Reference proteome</keyword>
<sequence length="1002" mass="108187">MIPPFPSLRLPERWQIPVLAVAGVGTLAATTMAAAAGVTAVVAQILYIPIILAVVWYRWRGLAVVVAITAAYIPILGWLTGFAFPVFPEAVARAGVMVAVAMVLAALSSHVSALARDYPGIFQHAGGGYIIVDQRSLAVLDLNLTAAEMIGFAPSEVVGRSFVSLFADPATAEGTAEALKAGQDLDVLEAALTTRGGGVRWVRIVSGSLPEERAVCTLLDISRQKEDERTMNALARLAGESPDPVLRIGRGGQILYANEAAMAVIGAEAPGEKSETRAALSRAAAEATATGDQVELEVQVGDGIFLITVFPIEGEDYVNLYGKDITGRKAAETAIRLNEQRLEALLRLDRMYDAPLKAITDYALSCAVSMTGSEHGYFAFLDPEERTLTIQSWSDRAVAACRVDHPKTAYPLAETGLWGEPVRQRRTVILNDYAAPLPLKKGTPPGHPAIRRFLSVPVFEGERIVAVAGVINKAAPYDEDDARQFSLLMTGMWGLVRRKQYSDDLKRSEALYRTVFEATGTATMILDGDGTVTHANARFRHFGYDPADIVGRSAWATIFSGPVHDLSGQYHQMRRNGADNLPPIYEGTVRDADGKERDALVTAAMIPETDLSVVSVMDITPLKEAEREIAARNRELAAFAEVSAITSSLLPLPERLDAALAKVLDLMDFEAGAIYLFEGEGDVGVRVSQRWPADMEAPYEIRRLAVPSEPQYSSDRPEGVPPHIRENFASCASIPLKVGDEIPGTLNMATRREHVFTTGEREFLETSGRAIGGAVLRARFSEGLERANADANLYLDIMMHDINNANTVAAGYCSLLLPRLAGKEHLMAKKVLSGVRQSIEIIMNVSTYRSLSQRATRVEPVPLDAVIRGEISRFSELDIRYAGTDAVVMADDLLSEVFTNLIGNAGKFGGPEVTVWIAVAKEDDTVAVTVADNGPGIPDDQKENVFGRFVRNAPRVSGKGLGLWICRTLAERYGGSITAGDRVPGRPGDGAAITLVLRRAED</sequence>
<dbReference type="InterPro" id="IPR003018">
    <property type="entry name" value="GAF"/>
</dbReference>
<dbReference type="InterPro" id="IPR005467">
    <property type="entry name" value="His_kinase_dom"/>
</dbReference>
<dbReference type="CDD" id="cd00130">
    <property type="entry name" value="PAS"/>
    <property type="match status" value="2"/>
</dbReference>
<evidence type="ECO:0000256" key="3">
    <source>
        <dbReference type="ARBA" id="ARBA00022553"/>
    </source>
</evidence>
<dbReference type="Pfam" id="PF00989">
    <property type="entry name" value="PAS"/>
    <property type="match status" value="1"/>
</dbReference>
<dbReference type="Pfam" id="PF02518">
    <property type="entry name" value="HATPase_c"/>
    <property type="match status" value="1"/>
</dbReference>
<dbReference type="InterPro" id="IPR035965">
    <property type="entry name" value="PAS-like_dom_sf"/>
</dbReference>
<feature type="transmembrane region" description="Helical" evidence="6">
    <location>
        <begin position="62"/>
        <end position="84"/>
    </location>
</feature>
<keyword evidence="6" id="KW-1133">Transmembrane helix</keyword>
<feature type="domain" description="PAS" evidence="8">
    <location>
        <begin position="114"/>
        <end position="195"/>
    </location>
</feature>
<dbReference type="NCBIfam" id="TIGR00229">
    <property type="entry name" value="sensory_box"/>
    <property type="match status" value="2"/>
</dbReference>
<gene>
    <name evidence="9" type="ORF">HWN36_07370</name>
</gene>
<dbReference type="RefSeq" id="WP_176788758.1">
    <property type="nucleotide sequence ID" value="NZ_JABXWR010000001.1"/>
</dbReference>
<dbReference type="Gene3D" id="3.30.565.10">
    <property type="entry name" value="Histidine kinase-like ATPase, C-terminal domain"/>
    <property type="match status" value="1"/>
</dbReference>
<name>A0A7K4HPP1_9EURY</name>
<keyword evidence="5" id="KW-0418">Kinase</keyword>
<dbReference type="InterPro" id="IPR003594">
    <property type="entry name" value="HATPase_dom"/>
</dbReference>
<dbReference type="PANTHER" id="PTHR43304:SF1">
    <property type="entry name" value="PAC DOMAIN-CONTAINING PROTEIN"/>
    <property type="match status" value="1"/>
</dbReference>
<dbReference type="Proteomes" id="UP000570823">
    <property type="component" value="Unassembled WGS sequence"/>
</dbReference>
<dbReference type="InterPro" id="IPR013767">
    <property type="entry name" value="PAS_fold"/>
</dbReference>
<dbReference type="InterPro" id="IPR029016">
    <property type="entry name" value="GAF-like_dom_sf"/>
</dbReference>
<dbReference type="Pfam" id="PF13185">
    <property type="entry name" value="GAF_2"/>
    <property type="match status" value="1"/>
</dbReference>
<dbReference type="Gene3D" id="3.30.450.20">
    <property type="entry name" value="PAS domain"/>
    <property type="match status" value="3"/>
</dbReference>
<dbReference type="SUPFAM" id="SSF55785">
    <property type="entry name" value="PYP-like sensor domain (PAS domain)"/>
    <property type="match status" value="2"/>
</dbReference>
<dbReference type="GO" id="GO:0004673">
    <property type="term" value="F:protein histidine kinase activity"/>
    <property type="evidence" value="ECO:0007669"/>
    <property type="project" value="UniProtKB-EC"/>
</dbReference>
<dbReference type="Gene3D" id="3.30.450.40">
    <property type="match status" value="2"/>
</dbReference>
<evidence type="ECO:0000256" key="2">
    <source>
        <dbReference type="ARBA" id="ARBA00012438"/>
    </source>
</evidence>
<protein>
    <recommendedName>
        <fullName evidence="2">histidine kinase</fullName>
        <ecNumber evidence="2">2.7.13.3</ecNumber>
    </recommendedName>
</protein>
<evidence type="ECO:0000313" key="10">
    <source>
        <dbReference type="Proteomes" id="UP000570823"/>
    </source>
</evidence>
<reference evidence="9 10" key="1">
    <citation type="submission" date="2020-06" db="EMBL/GenBank/DDBJ databases">
        <title>Methanofollis fontis sp. nov., a methanogen isolated from marine sediments near a cold seep at Four-Way Closure Ridge offshore southwestern Taiwan.</title>
        <authorList>
            <person name="Chen S.-C."/>
            <person name="Teng N.-H."/>
            <person name="Lin Y.-S."/>
            <person name="Lai M.-C."/>
            <person name="Chen H.-H."/>
            <person name="Wang C.-C."/>
        </authorList>
    </citation>
    <scope>NUCLEOTIDE SEQUENCE [LARGE SCALE GENOMIC DNA]</scope>
    <source>
        <strain evidence="9 10">DSM 2702</strain>
    </source>
</reference>
<dbReference type="SMART" id="SM00091">
    <property type="entry name" value="PAS"/>
    <property type="match status" value="3"/>
</dbReference>
<dbReference type="InterPro" id="IPR013656">
    <property type="entry name" value="PAS_4"/>
</dbReference>
<feature type="domain" description="Histidine kinase" evidence="7">
    <location>
        <begin position="894"/>
        <end position="1001"/>
    </location>
</feature>
<evidence type="ECO:0000313" key="9">
    <source>
        <dbReference type="EMBL" id="NVO67132.1"/>
    </source>
</evidence>
<dbReference type="SUPFAM" id="SSF55781">
    <property type="entry name" value="GAF domain-like"/>
    <property type="match status" value="2"/>
</dbReference>
<dbReference type="Pfam" id="PF01590">
    <property type="entry name" value="GAF"/>
    <property type="match status" value="1"/>
</dbReference>
<evidence type="ECO:0000256" key="5">
    <source>
        <dbReference type="ARBA" id="ARBA00022777"/>
    </source>
</evidence>
<dbReference type="SUPFAM" id="SSF55874">
    <property type="entry name" value="ATPase domain of HSP90 chaperone/DNA topoisomerase II/histidine kinase"/>
    <property type="match status" value="1"/>
</dbReference>
<dbReference type="InterPro" id="IPR000014">
    <property type="entry name" value="PAS"/>
</dbReference>
<dbReference type="InterPro" id="IPR004358">
    <property type="entry name" value="Sig_transdc_His_kin-like_C"/>
</dbReference>
<dbReference type="Pfam" id="PF13188">
    <property type="entry name" value="PAS_8"/>
    <property type="match status" value="1"/>
</dbReference>
<keyword evidence="3" id="KW-0597">Phosphoprotein</keyword>
<comment type="catalytic activity">
    <reaction evidence="1">
        <text>ATP + protein L-histidine = ADP + protein N-phospho-L-histidine.</text>
        <dbReference type="EC" id="2.7.13.3"/>
    </reaction>
</comment>
<dbReference type="PROSITE" id="PS50112">
    <property type="entry name" value="PAS"/>
    <property type="match status" value="1"/>
</dbReference>
<comment type="caution">
    <text evidence="9">The sequence shown here is derived from an EMBL/GenBank/DDBJ whole genome shotgun (WGS) entry which is preliminary data.</text>
</comment>
<dbReference type="EC" id="2.7.13.3" evidence="2"/>
<dbReference type="Pfam" id="PF08448">
    <property type="entry name" value="PAS_4"/>
    <property type="match status" value="1"/>
</dbReference>
<dbReference type="EMBL" id="JABXWR010000001">
    <property type="protein sequence ID" value="NVO67132.1"/>
    <property type="molecule type" value="Genomic_DNA"/>
</dbReference>
<dbReference type="AlphaFoldDB" id="A0A7K4HPP1"/>
<dbReference type="InterPro" id="IPR052162">
    <property type="entry name" value="Sensor_kinase/Photoreceptor"/>
</dbReference>
<dbReference type="PRINTS" id="PR00344">
    <property type="entry name" value="BCTRLSENSOR"/>
</dbReference>
<evidence type="ECO:0000259" key="7">
    <source>
        <dbReference type="PROSITE" id="PS50109"/>
    </source>
</evidence>
<dbReference type="SMART" id="SM00065">
    <property type="entry name" value="GAF"/>
    <property type="match status" value="2"/>
</dbReference>
<dbReference type="PROSITE" id="PS50109">
    <property type="entry name" value="HIS_KIN"/>
    <property type="match status" value="1"/>
</dbReference>
<dbReference type="InterPro" id="IPR036890">
    <property type="entry name" value="HATPase_C_sf"/>
</dbReference>
<dbReference type="OrthoDB" id="342253at2157"/>
<proteinExistence type="predicted"/>
<keyword evidence="6" id="KW-0472">Membrane</keyword>
<accession>A0A7K4HPP1</accession>
<feature type="transmembrane region" description="Helical" evidence="6">
    <location>
        <begin position="20"/>
        <end position="50"/>
    </location>
</feature>
<dbReference type="PANTHER" id="PTHR43304">
    <property type="entry name" value="PHYTOCHROME-LIKE PROTEIN CPH1"/>
    <property type="match status" value="1"/>
</dbReference>
<dbReference type="GO" id="GO:0006355">
    <property type="term" value="P:regulation of DNA-templated transcription"/>
    <property type="evidence" value="ECO:0007669"/>
    <property type="project" value="InterPro"/>
</dbReference>
<dbReference type="CDD" id="cd00075">
    <property type="entry name" value="HATPase"/>
    <property type="match status" value="1"/>
</dbReference>
<keyword evidence="4" id="KW-0808">Transferase</keyword>
<evidence type="ECO:0000259" key="8">
    <source>
        <dbReference type="PROSITE" id="PS50112"/>
    </source>
</evidence>
<evidence type="ECO:0000256" key="6">
    <source>
        <dbReference type="SAM" id="Phobius"/>
    </source>
</evidence>
<organism evidence="9 10">
    <name type="scientific">Methanofollis tationis</name>
    <dbReference type="NCBI Taxonomy" id="81417"/>
    <lineage>
        <taxon>Archaea</taxon>
        <taxon>Methanobacteriati</taxon>
        <taxon>Methanobacteriota</taxon>
        <taxon>Stenosarchaea group</taxon>
        <taxon>Methanomicrobia</taxon>
        <taxon>Methanomicrobiales</taxon>
        <taxon>Methanomicrobiaceae</taxon>
        <taxon>Methanofollis</taxon>
    </lineage>
</organism>
<dbReference type="SMART" id="SM00387">
    <property type="entry name" value="HATPase_c"/>
    <property type="match status" value="1"/>
</dbReference>